<proteinExistence type="predicted"/>
<sequence>MEPARKREVVEDLLAFSKGEAFYNKIGRVWKRGYHLHGPPGTGKSTMIAAMANLLGYDVYDLELTAVKDNTELKKLLIATSSRAVIVIEDIDCSVDLTGQRVKKREKEKENENNQVLHRMRMKENETKSSKITLSGLLNFIDGLGLLVEERESLFSRPTMWRTSKGFKVLANNYVGMEWHELFPRIERLLGEVEMTPADVAENLMPRSLAGDAEE</sequence>
<feature type="domain" description="AAA+ ATPase At3g28540-like C-terminal" evidence="2">
    <location>
        <begin position="164"/>
        <end position="214"/>
    </location>
</feature>
<keyword evidence="4" id="KW-1185">Reference proteome</keyword>
<reference evidence="3" key="1">
    <citation type="submission" date="2018-01" db="EMBL/GenBank/DDBJ databases">
        <authorList>
            <person name="Mao J.F."/>
        </authorList>
    </citation>
    <scope>NUCLEOTIDE SEQUENCE</scope>
    <source>
        <strain evidence="3">Huo1</strain>
        <tissue evidence="3">Leaf</tissue>
    </source>
</reference>
<dbReference type="InterPro" id="IPR058017">
    <property type="entry name" value="At3g28540-like_C"/>
</dbReference>
<dbReference type="AlphaFoldDB" id="A0A8X8ZCE3"/>
<evidence type="ECO:0000313" key="4">
    <source>
        <dbReference type="Proteomes" id="UP000298416"/>
    </source>
</evidence>
<dbReference type="InterPro" id="IPR003959">
    <property type="entry name" value="ATPase_AAA_core"/>
</dbReference>
<dbReference type="GO" id="GO:0016887">
    <property type="term" value="F:ATP hydrolysis activity"/>
    <property type="evidence" value="ECO:0007669"/>
    <property type="project" value="InterPro"/>
</dbReference>
<reference evidence="3" key="2">
    <citation type="submission" date="2020-08" db="EMBL/GenBank/DDBJ databases">
        <title>Plant Genome Project.</title>
        <authorList>
            <person name="Zhang R.-G."/>
        </authorList>
    </citation>
    <scope>NUCLEOTIDE SEQUENCE</scope>
    <source>
        <strain evidence="3">Huo1</strain>
        <tissue evidence="3">Leaf</tissue>
    </source>
</reference>
<dbReference type="Proteomes" id="UP000298416">
    <property type="component" value="Unassembled WGS sequence"/>
</dbReference>
<protein>
    <recommendedName>
        <fullName evidence="5">Mitochondrial chaperone BCS1</fullName>
    </recommendedName>
</protein>
<dbReference type="Pfam" id="PF00004">
    <property type="entry name" value="AAA"/>
    <property type="match status" value="1"/>
</dbReference>
<gene>
    <name evidence="3" type="ORF">SASPL_140959</name>
</gene>
<evidence type="ECO:0000259" key="1">
    <source>
        <dbReference type="Pfam" id="PF00004"/>
    </source>
</evidence>
<dbReference type="Gene3D" id="3.40.50.300">
    <property type="entry name" value="P-loop containing nucleotide triphosphate hydrolases"/>
    <property type="match status" value="1"/>
</dbReference>
<name>A0A8X8ZCE3_SALSN</name>
<accession>A0A8X8ZCE3</accession>
<comment type="caution">
    <text evidence="3">The sequence shown here is derived from an EMBL/GenBank/DDBJ whole genome shotgun (WGS) entry which is preliminary data.</text>
</comment>
<dbReference type="EMBL" id="PNBA02000015">
    <property type="protein sequence ID" value="KAG6399478.1"/>
    <property type="molecule type" value="Genomic_DNA"/>
</dbReference>
<dbReference type="Pfam" id="PF25568">
    <property type="entry name" value="AAA_lid_At3g28540"/>
    <property type="match status" value="1"/>
</dbReference>
<dbReference type="InterPro" id="IPR027417">
    <property type="entry name" value="P-loop_NTPase"/>
</dbReference>
<dbReference type="InterPro" id="IPR050747">
    <property type="entry name" value="Mitochondrial_chaperone_BCS1"/>
</dbReference>
<dbReference type="SUPFAM" id="SSF52540">
    <property type="entry name" value="P-loop containing nucleoside triphosphate hydrolases"/>
    <property type="match status" value="1"/>
</dbReference>
<feature type="domain" description="ATPase AAA-type core" evidence="1">
    <location>
        <begin position="36"/>
        <end position="130"/>
    </location>
</feature>
<dbReference type="PANTHER" id="PTHR23070">
    <property type="entry name" value="BCS1 AAA-TYPE ATPASE"/>
    <property type="match status" value="1"/>
</dbReference>
<dbReference type="GO" id="GO:0005524">
    <property type="term" value="F:ATP binding"/>
    <property type="evidence" value="ECO:0007669"/>
    <property type="project" value="InterPro"/>
</dbReference>
<evidence type="ECO:0000259" key="2">
    <source>
        <dbReference type="Pfam" id="PF25568"/>
    </source>
</evidence>
<organism evidence="3">
    <name type="scientific">Salvia splendens</name>
    <name type="common">Scarlet sage</name>
    <dbReference type="NCBI Taxonomy" id="180675"/>
    <lineage>
        <taxon>Eukaryota</taxon>
        <taxon>Viridiplantae</taxon>
        <taxon>Streptophyta</taxon>
        <taxon>Embryophyta</taxon>
        <taxon>Tracheophyta</taxon>
        <taxon>Spermatophyta</taxon>
        <taxon>Magnoliopsida</taxon>
        <taxon>eudicotyledons</taxon>
        <taxon>Gunneridae</taxon>
        <taxon>Pentapetalae</taxon>
        <taxon>asterids</taxon>
        <taxon>lamiids</taxon>
        <taxon>Lamiales</taxon>
        <taxon>Lamiaceae</taxon>
        <taxon>Nepetoideae</taxon>
        <taxon>Mentheae</taxon>
        <taxon>Salviinae</taxon>
        <taxon>Salvia</taxon>
        <taxon>Salvia subgen. Calosphace</taxon>
        <taxon>core Calosphace</taxon>
    </lineage>
</organism>
<evidence type="ECO:0008006" key="5">
    <source>
        <dbReference type="Google" id="ProtNLM"/>
    </source>
</evidence>
<dbReference type="Gene3D" id="6.10.280.40">
    <property type="match status" value="1"/>
</dbReference>
<evidence type="ECO:0000313" key="3">
    <source>
        <dbReference type="EMBL" id="KAG6399478.1"/>
    </source>
</evidence>